<dbReference type="EMBL" id="JBHSAY010000009">
    <property type="protein sequence ID" value="MFC4132625.1"/>
    <property type="molecule type" value="Genomic_DNA"/>
</dbReference>
<dbReference type="GO" id="GO:0008233">
    <property type="term" value="F:peptidase activity"/>
    <property type="evidence" value="ECO:0007669"/>
    <property type="project" value="UniProtKB-KW"/>
</dbReference>
<dbReference type="RefSeq" id="WP_253752899.1">
    <property type="nucleotide sequence ID" value="NZ_JAMZDZ010000001.1"/>
</dbReference>
<sequence length="239" mass="25917">MPKINVYLSDELADAVKQANLPISAICQRALEQAVRRVTAMHESLHDEVDLEANVQFSRFTKRAQTIVSLAIDDARADNRPATTADLLAAIVDENENLALRVLRSMDIEPQELSAALAARHARPAEPSDQRYEDALKEALRLAVTEAMGLGHNYVGSEHLLLGLIAEPAGSAGHQLRSAGADLRLTRRAVAAVLAGWAARNESAATPTADVVTALTSAVREQLIPITERLDRLEQRLTP</sequence>
<keyword evidence="1" id="KW-1277">Toxin-antitoxin system</keyword>
<protein>
    <submittedName>
        <fullName evidence="4">Clp protease N-terminal domain-containing protein</fullName>
    </submittedName>
</protein>
<keyword evidence="5" id="KW-1185">Reference proteome</keyword>
<evidence type="ECO:0000313" key="5">
    <source>
        <dbReference type="Proteomes" id="UP001595816"/>
    </source>
</evidence>
<dbReference type="InterPro" id="IPR004176">
    <property type="entry name" value="Clp_R_N"/>
</dbReference>
<gene>
    <name evidence="4" type="ORF">ACFOZ4_18610</name>
</gene>
<dbReference type="GO" id="GO:0006508">
    <property type="term" value="P:proteolysis"/>
    <property type="evidence" value="ECO:0007669"/>
    <property type="project" value="UniProtKB-KW"/>
</dbReference>
<dbReference type="Pfam" id="PF02861">
    <property type="entry name" value="Clp_N"/>
    <property type="match status" value="1"/>
</dbReference>
<comment type="caution">
    <text evidence="4">The sequence shown here is derived from an EMBL/GenBank/DDBJ whole genome shotgun (WGS) entry which is preliminary data.</text>
</comment>
<dbReference type="Proteomes" id="UP001595816">
    <property type="component" value="Unassembled WGS sequence"/>
</dbReference>
<dbReference type="SUPFAM" id="SSF81923">
    <property type="entry name" value="Double Clp-N motif"/>
    <property type="match status" value="1"/>
</dbReference>
<dbReference type="InterPro" id="IPR036628">
    <property type="entry name" value="Clp_N_dom_sf"/>
</dbReference>
<proteinExistence type="predicted"/>
<organism evidence="4 5">
    <name type="scientific">Hamadaea flava</name>
    <dbReference type="NCBI Taxonomy" id="1742688"/>
    <lineage>
        <taxon>Bacteria</taxon>
        <taxon>Bacillati</taxon>
        <taxon>Actinomycetota</taxon>
        <taxon>Actinomycetes</taxon>
        <taxon>Micromonosporales</taxon>
        <taxon>Micromonosporaceae</taxon>
        <taxon>Hamadaea</taxon>
    </lineage>
</organism>
<evidence type="ECO:0000313" key="4">
    <source>
        <dbReference type="EMBL" id="MFC4132625.1"/>
    </source>
</evidence>
<accession>A0ABV8LPD7</accession>
<evidence type="ECO:0000259" key="3">
    <source>
        <dbReference type="PROSITE" id="PS51903"/>
    </source>
</evidence>
<name>A0ABV8LPD7_9ACTN</name>
<reference evidence="5" key="1">
    <citation type="journal article" date="2019" name="Int. J. Syst. Evol. Microbiol.">
        <title>The Global Catalogue of Microorganisms (GCM) 10K type strain sequencing project: providing services to taxonomists for standard genome sequencing and annotation.</title>
        <authorList>
            <consortium name="The Broad Institute Genomics Platform"/>
            <consortium name="The Broad Institute Genome Sequencing Center for Infectious Disease"/>
            <person name="Wu L."/>
            <person name="Ma J."/>
        </authorList>
    </citation>
    <scope>NUCLEOTIDE SEQUENCE [LARGE SCALE GENOMIC DNA]</scope>
    <source>
        <strain evidence="5">CGMCC 4.7289</strain>
    </source>
</reference>
<keyword evidence="4" id="KW-0378">Hydrolase</keyword>
<dbReference type="PROSITE" id="PS51903">
    <property type="entry name" value="CLP_R"/>
    <property type="match status" value="1"/>
</dbReference>
<dbReference type="InterPro" id="IPR009956">
    <property type="entry name" value="Post-segregation_anti-tox_CcdA"/>
</dbReference>
<evidence type="ECO:0000256" key="1">
    <source>
        <dbReference type="ARBA" id="ARBA00022649"/>
    </source>
</evidence>
<dbReference type="Gene3D" id="1.10.1780.10">
    <property type="entry name" value="Clp, N-terminal domain"/>
    <property type="match status" value="2"/>
</dbReference>
<dbReference type="Pfam" id="PF07362">
    <property type="entry name" value="CcdA"/>
    <property type="match status" value="1"/>
</dbReference>
<keyword evidence="2" id="KW-0677">Repeat</keyword>
<evidence type="ECO:0000256" key="2">
    <source>
        <dbReference type="PROSITE-ProRule" id="PRU01251"/>
    </source>
</evidence>
<feature type="domain" description="Clp R" evidence="3">
    <location>
        <begin position="57"/>
        <end position="196"/>
    </location>
</feature>
<keyword evidence="4" id="KW-0645">Protease</keyword>